<dbReference type="InterPro" id="IPR016181">
    <property type="entry name" value="Acyl_CoA_acyltransferase"/>
</dbReference>
<reference evidence="2 3" key="1">
    <citation type="journal article" date="2013" name="Genome Announc.">
        <title>Draft Genome Sequence of the Aeromonas diversa Type Strain.</title>
        <authorList>
            <person name="Farfan M."/>
            <person name="Spataro N."/>
            <person name="Sanglas A."/>
            <person name="Albarral V."/>
            <person name="Loren J.G."/>
            <person name="Bosch E."/>
            <person name="Fuste M.C."/>
        </authorList>
    </citation>
    <scope>NUCLEOTIDE SEQUENCE [LARGE SCALE GENOMIC DNA]</scope>
    <source>
        <strain evidence="2 3">2478-85</strain>
    </source>
</reference>
<organism evidence="2 3">
    <name type="scientific">Aeromonas diversa CDC 2478-85</name>
    <dbReference type="NCBI Taxonomy" id="1268237"/>
    <lineage>
        <taxon>Bacteria</taxon>
        <taxon>Pseudomonadati</taxon>
        <taxon>Pseudomonadota</taxon>
        <taxon>Gammaproteobacteria</taxon>
        <taxon>Aeromonadales</taxon>
        <taxon>Aeromonadaceae</taxon>
        <taxon>Aeromonas</taxon>
    </lineage>
</organism>
<dbReference type="CDD" id="cd04301">
    <property type="entry name" value="NAT_SF"/>
    <property type="match status" value="1"/>
</dbReference>
<dbReference type="eggNOG" id="ENOG5033DU0">
    <property type="taxonomic scope" value="Bacteria"/>
</dbReference>
<dbReference type="SUPFAM" id="SSF55729">
    <property type="entry name" value="Acyl-CoA N-acyltransferases (Nat)"/>
    <property type="match status" value="1"/>
</dbReference>
<gene>
    <name evidence="2" type="ORF">G114_02204</name>
</gene>
<feature type="domain" description="N-acetyltransferase" evidence="1">
    <location>
        <begin position="3"/>
        <end position="148"/>
    </location>
</feature>
<dbReference type="EMBL" id="APVG01000003">
    <property type="protein sequence ID" value="ENY73538.1"/>
    <property type="molecule type" value="Genomic_DNA"/>
</dbReference>
<dbReference type="PROSITE" id="PS51186">
    <property type="entry name" value="GNAT"/>
    <property type="match status" value="1"/>
</dbReference>
<keyword evidence="3" id="KW-1185">Reference proteome</keyword>
<accession>N9VPP7</accession>
<dbReference type="Pfam" id="PF00583">
    <property type="entry name" value="Acetyltransf_1"/>
    <property type="match status" value="1"/>
</dbReference>
<evidence type="ECO:0000313" key="3">
    <source>
        <dbReference type="Proteomes" id="UP000023775"/>
    </source>
</evidence>
<dbReference type="PATRIC" id="fig|1268237.3.peg.431"/>
<dbReference type="OrthoDB" id="5879885at2"/>
<comment type="caution">
    <text evidence="2">The sequence shown here is derived from an EMBL/GenBank/DDBJ whole genome shotgun (WGS) entry which is preliminary data.</text>
</comment>
<dbReference type="GO" id="GO:0016747">
    <property type="term" value="F:acyltransferase activity, transferring groups other than amino-acyl groups"/>
    <property type="evidence" value="ECO:0007669"/>
    <property type="project" value="InterPro"/>
</dbReference>
<dbReference type="Proteomes" id="UP000023775">
    <property type="component" value="Unassembled WGS sequence"/>
</dbReference>
<evidence type="ECO:0000259" key="1">
    <source>
        <dbReference type="PROSITE" id="PS51186"/>
    </source>
</evidence>
<sequence>MPLQFQPIPGSYPPALDLSRRCFVALREVYRPRSGVTGRGSKGWQSWGAVEEGRLLAVIDARVNAGYLELSALAVEPAYRRRGLARALIDAVHTHLAPELGASLWCVEQTGNLAIFDALGFQPVWRGESAIFILPCGAAATEVKLTRPPRTR</sequence>
<name>N9VPP7_9GAMM</name>
<proteinExistence type="predicted"/>
<protein>
    <recommendedName>
        <fullName evidence="1">N-acetyltransferase domain-containing protein</fullName>
    </recommendedName>
</protein>
<dbReference type="RefSeq" id="WP_005346789.1">
    <property type="nucleotide sequence ID" value="NZ_APVG01000003.1"/>
</dbReference>
<evidence type="ECO:0000313" key="2">
    <source>
        <dbReference type="EMBL" id="ENY73538.1"/>
    </source>
</evidence>
<dbReference type="Gene3D" id="3.40.630.30">
    <property type="match status" value="1"/>
</dbReference>
<dbReference type="InterPro" id="IPR000182">
    <property type="entry name" value="GNAT_dom"/>
</dbReference>
<dbReference type="AlphaFoldDB" id="N9VPP7"/>